<dbReference type="PANTHER" id="PTHR37314">
    <property type="entry name" value="SLR0142 PROTEIN"/>
    <property type="match status" value="1"/>
</dbReference>
<protein>
    <submittedName>
        <fullName evidence="2">DUF1275 domain-containing protein</fullName>
    </submittedName>
</protein>
<proteinExistence type="predicted"/>
<evidence type="ECO:0000313" key="3">
    <source>
        <dbReference type="Proteomes" id="UP000681425"/>
    </source>
</evidence>
<dbReference type="EMBL" id="CP073910">
    <property type="protein sequence ID" value="QUT04757.1"/>
    <property type="molecule type" value="Genomic_DNA"/>
</dbReference>
<dbReference type="PANTHER" id="PTHR37314:SF4">
    <property type="entry name" value="UPF0700 TRANSMEMBRANE PROTEIN YOAK"/>
    <property type="match status" value="1"/>
</dbReference>
<gene>
    <name evidence="2" type="ORF">KFK14_17190</name>
</gene>
<reference evidence="2" key="1">
    <citation type="submission" date="2021-04" db="EMBL/GenBank/DDBJ databases">
        <title>Isolation of p-tert-butylphenol degrading bacteria Sphingobium phenoxybenzoativorans Tas13 from active sludge.</title>
        <authorList>
            <person name="Li Y."/>
        </authorList>
    </citation>
    <scope>NUCLEOTIDE SEQUENCE</scope>
    <source>
        <strain evidence="2">Tas13</strain>
    </source>
</reference>
<feature type="transmembrane region" description="Helical" evidence="1">
    <location>
        <begin position="56"/>
        <end position="76"/>
    </location>
</feature>
<organism evidence="2 3">
    <name type="scientific">Sphingobium phenoxybenzoativorans</name>
    <dbReference type="NCBI Taxonomy" id="1592790"/>
    <lineage>
        <taxon>Bacteria</taxon>
        <taxon>Pseudomonadati</taxon>
        <taxon>Pseudomonadota</taxon>
        <taxon>Alphaproteobacteria</taxon>
        <taxon>Sphingomonadales</taxon>
        <taxon>Sphingomonadaceae</taxon>
        <taxon>Sphingobium</taxon>
    </lineage>
</organism>
<keyword evidence="1" id="KW-0812">Transmembrane</keyword>
<feature type="transmembrane region" description="Helical" evidence="1">
    <location>
        <begin position="88"/>
        <end position="120"/>
    </location>
</feature>
<keyword evidence="1" id="KW-1133">Transmembrane helix</keyword>
<dbReference type="Pfam" id="PF06912">
    <property type="entry name" value="DUF1275"/>
    <property type="match status" value="1"/>
</dbReference>
<evidence type="ECO:0000256" key="1">
    <source>
        <dbReference type="SAM" id="Phobius"/>
    </source>
</evidence>
<accession>A0A975K5A1</accession>
<dbReference type="KEGG" id="spph:KFK14_17190"/>
<name>A0A975K5A1_9SPHN</name>
<dbReference type="RefSeq" id="WP_212608512.1">
    <property type="nucleotide sequence ID" value="NZ_CP073910.1"/>
</dbReference>
<keyword evidence="3" id="KW-1185">Reference proteome</keyword>
<dbReference type="AlphaFoldDB" id="A0A975K5A1"/>
<dbReference type="Proteomes" id="UP000681425">
    <property type="component" value="Chromosome"/>
</dbReference>
<feature type="transmembrane region" description="Helical" evidence="1">
    <location>
        <begin position="132"/>
        <end position="150"/>
    </location>
</feature>
<feature type="transmembrane region" description="Helical" evidence="1">
    <location>
        <begin position="189"/>
        <end position="208"/>
    </location>
</feature>
<feature type="transmembrane region" description="Helical" evidence="1">
    <location>
        <begin position="162"/>
        <end position="183"/>
    </location>
</feature>
<keyword evidence="1" id="KW-0472">Membrane</keyword>
<evidence type="ECO:0000313" key="2">
    <source>
        <dbReference type="EMBL" id="QUT04757.1"/>
    </source>
</evidence>
<sequence>MTRYDRRTQALAACLSALAGYVDAVGYMALGGFFVSFMSGNTTRLGVGIAGHGRDVAMAGGLIGTFLLGVIIASLAGASAGAARKQTVLALMTLLIILAAACGASGHALVAAFITALAMGTENAVFERDGEVTIGLTYMTGTLVKTGQQIASALRGGDRRKWLPFAMLWAALAMGAITGAFAWNAFAINALWFAAAAAMLLTMAARLLELNRATGRSE</sequence>
<dbReference type="InterPro" id="IPR010699">
    <property type="entry name" value="DUF1275"/>
</dbReference>